<evidence type="ECO:0000313" key="1">
    <source>
        <dbReference type="EMBL" id="JAD61589.1"/>
    </source>
</evidence>
<reference evidence="1" key="2">
    <citation type="journal article" date="2015" name="Data Brief">
        <title>Shoot transcriptome of the giant reed, Arundo donax.</title>
        <authorList>
            <person name="Barrero R.A."/>
            <person name="Guerrero F.D."/>
            <person name="Moolhuijzen P."/>
            <person name="Goolsby J.A."/>
            <person name="Tidwell J."/>
            <person name="Bellgard S.E."/>
            <person name="Bellgard M.I."/>
        </authorList>
    </citation>
    <scope>NUCLEOTIDE SEQUENCE</scope>
    <source>
        <tissue evidence="1">Shoot tissue taken approximately 20 cm above the soil surface</tissue>
    </source>
</reference>
<protein>
    <submittedName>
        <fullName evidence="1">Uncharacterized protein</fullName>
    </submittedName>
</protein>
<sequence>MRRKLLRFLGLPWLVRFGS</sequence>
<proteinExistence type="predicted"/>
<dbReference type="EMBL" id="GBRH01236306">
    <property type="protein sequence ID" value="JAD61589.1"/>
    <property type="molecule type" value="Transcribed_RNA"/>
</dbReference>
<organism evidence="1">
    <name type="scientific">Arundo donax</name>
    <name type="common">Giant reed</name>
    <name type="synonym">Donax arundinaceus</name>
    <dbReference type="NCBI Taxonomy" id="35708"/>
    <lineage>
        <taxon>Eukaryota</taxon>
        <taxon>Viridiplantae</taxon>
        <taxon>Streptophyta</taxon>
        <taxon>Embryophyta</taxon>
        <taxon>Tracheophyta</taxon>
        <taxon>Spermatophyta</taxon>
        <taxon>Magnoliopsida</taxon>
        <taxon>Liliopsida</taxon>
        <taxon>Poales</taxon>
        <taxon>Poaceae</taxon>
        <taxon>PACMAD clade</taxon>
        <taxon>Arundinoideae</taxon>
        <taxon>Arundineae</taxon>
        <taxon>Arundo</taxon>
    </lineage>
</organism>
<dbReference type="AlphaFoldDB" id="A0A0A9BCD3"/>
<name>A0A0A9BCD3_ARUDO</name>
<reference evidence="1" key="1">
    <citation type="submission" date="2014-09" db="EMBL/GenBank/DDBJ databases">
        <authorList>
            <person name="Magalhaes I.L.F."/>
            <person name="Oliveira U."/>
            <person name="Santos F.R."/>
            <person name="Vidigal T.H.D.A."/>
            <person name="Brescovit A.D."/>
            <person name="Santos A.J."/>
        </authorList>
    </citation>
    <scope>NUCLEOTIDE SEQUENCE</scope>
    <source>
        <tissue evidence="1">Shoot tissue taken approximately 20 cm above the soil surface</tissue>
    </source>
</reference>
<accession>A0A0A9BCD3</accession>